<accession>A0A1B6ICD9</accession>
<reference evidence="12" key="1">
    <citation type="submission" date="2015-11" db="EMBL/GenBank/DDBJ databases">
        <title>De novo transcriptome assembly of four potential Pierce s Disease insect vectors from Arizona vineyards.</title>
        <authorList>
            <person name="Tassone E.E."/>
        </authorList>
    </citation>
    <scope>NUCLEOTIDE SEQUENCE</scope>
</reference>
<keyword evidence="10" id="KW-0275">Fatty acid biosynthesis</keyword>
<dbReference type="InterPro" id="IPR015876">
    <property type="entry name" value="Acyl-CoA_DS"/>
</dbReference>
<evidence type="ECO:0000256" key="9">
    <source>
        <dbReference type="ARBA" id="ARBA00023136"/>
    </source>
</evidence>
<keyword evidence="7" id="KW-0560">Oxidoreductase</keyword>
<comment type="subcellular location">
    <subcellularLocation>
        <location evidence="1">Membrane</location>
        <topology evidence="1">Multi-pass membrane protein</topology>
    </subcellularLocation>
</comment>
<evidence type="ECO:0000256" key="7">
    <source>
        <dbReference type="ARBA" id="ARBA00023002"/>
    </source>
</evidence>
<keyword evidence="8" id="KW-0443">Lipid metabolism</keyword>
<sequence length="139" mass="15970">MFSMGEGWHNYHHTFPWDYKAAELGQRYNMTTSLLDLFARWGWAYDLRAATPAMVQHRVLRRGDGSHPLAAAKPDTPDQPPARDVLRRPGLMRYQLLCKSTSDLTYGNRSYSCWSRTGPTENSTGFRRDTPDSCRKRTG</sequence>
<evidence type="ECO:0000256" key="1">
    <source>
        <dbReference type="ARBA" id="ARBA00004141"/>
    </source>
</evidence>
<keyword evidence="3" id="KW-0444">Lipid biosynthesis</keyword>
<evidence type="ECO:0008006" key="13">
    <source>
        <dbReference type="Google" id="ProtNLM"/>
    </source>
</evidence>
<keyword evidence="4" id="KW-0812">Transmembrane</keyword>
<dbReference type="GO" id="GO:0006636">
    <property type="term" value="P:unsaturated fatty acid biosynthetic process"/>
    <property type="evidence" value="ECO:0007669"/>
    <property type="project" value="TreeGrafter"/>
</dbReference>
<evidence type="ECO:0000256" key="11">
    <source>
        <dbReference type="SAM" id="MobiDB-lite"/>
    </source>
</evidence>
<evidence type="ECO:0000256" key="3">
    <source>
        <dbReference type="ARBA" id="ARBA00022516"/>
    </source>
</evidence>
<gene>
    <name evidence="12" type="ORF">g.39239</name>
</gene>
<feature type="region of interest" description="Disordered" evidence="11">
    <location>
        <begin position="65"/>
        <end position="86"/>
    </location>
</feature>
<evidence type="ECO:0000256" key="6">
    <source>
        <dbReference type="ARBA" id="ARBA00022989"/>
    </source>
</evidence>
<dbReference type="AlphaFoldDB" id="A0A1B6ICD9"/>
<dbReference type="EMBL" id="GECU01023173">
    <property type="protein sequence ID" value="JAS84533.1"/>
    <property type="molecule type" value="Transcribed_RNA"/>
</dbReference>
<evidence type="ECO:0000256" key="5">
    <source>
        <dbReference type="ARBA" id="ARBA00022832"/>
    </source>
</evidence>
<evidence type="ECO:0000256" key="10">
    <source>
        <dbReference type="ARBA" id="ARBA00023160"/>
    </source>
</evidence>
<protein>
    <recommendedName>
        <fullName evidence="13">Fatty acid desaturase domain-containing protein</fullName>
    </recommendedName>
</protein>
<keyword evidence="6" id="KW-1133">Transmembrane helix</keyword>
<dbReference type="GO" id="GO:0005789">
    <property type="term" value="C:endoplasmic reticulum membrane"/>
    <property type="evidence" value="ECO:0007669"/>
    <property type="project" value="TreeGrafter"/>
</dbReference>
<dbReference type="PANTHER" id="PTHR11351:SF31">
    <property type="entry name" value="DESATURASE 1, ISOFORM A-RELATED"/>
    <property type="match status" value="1"/>
</dbReference>
<feature type="region of interest" description="Disordered" evidence="11">
    <location>
        <begin position="117"/>
        <end position="139"/>
    </location>
</feature>
<feature type="compositionally biased region" description="Basic and acidic residues" evidence="11">
    <location>
        <begin position="126"/>
        <end position="139"/>
    </location>
</feature>
<evidence type="ECO:0000313" key="12">
    <source>
        <dbReference type="EMBL" id="JAS84533.1"/>
    </source>
</evidence>
<keyword evidence="9" id="KW-0472">Membrane</keyword>
<dbReference type="GO" id="GO:0004768">
    <property type="term" value="F:stearoyl-CoA 9-desaturase activity"/>
    <property type="evidence" value="ECO:0007669"/>
    <property type="project" value="TreeGrafter"/>
</dbReference>
<evidence type="ECO:0000256" key="2">
    <source>
        <dbReference type="ARBA" id="ARBA00009295"/>
    </source>
</evidence>
<comment type="similarity">
    <text evidence="2">Belongs to the fatty acid desaturase type 1 family.</text>
</comment>
<proteinExistence type="inferred from homology"/>
<dbReference type="PANTHER" id="PTHR11351">
    <property type="entry name" value="ACYL-COA DESATURASE"/>
    <property type="match status" value="1"/>
</dbReference>
<keyword evidence="5" id="KW-0276">Fatty acid metabolism</keyword>
<name>A0A1B6ICD9_9HEMI</name>
<evidence type="ECO:0000256" key="4">
    <source>
        <dbReference type="ARBA" id="ARBA00022692"/>
    </source>
</evidence>
<feature type="non-terminal residue" evidence="12">
    <location>
        <position position="139"/>
    </location>
</feature>
<organism evidence="12">
    <name type="scientific">Homalodisca liturata</name>
    <dbReference type="NCBI Taxonomy" id="320908"/>
    <lineage>
        <taxon>Eukaryota</taxon>
        <taxon>Metazoa</taxon>
        <taxon>Ecdysozoa</taxon>
        <taxon>Arthropoda</taxon>
        <taxon>Hexapoda</taxon>
        <taxon>Insecta</taxon>
        <taxon>Pterygota</taxon>
        <taxon>Neoptera</taxon>
        <taxon>Paraneoptera</taxon>
        <taxon>Hemiptera</taxon>
        <taxon>Auchenorrhyncha</taxon>
        <taxon>Membracoidea</taxon>
        <taxon>Cicadellidae</taxon>
        <taxon>Cicadellinae</taxon>
        <taxon>Proconiini</taxon>
        <taxon>Homalodisca</taxon>
    </lineage>
</organism>
<evidence type="ECO:0000256" key="8">
    <source>
        <dbReference type="ARBA" id="ARBA00023098"/>
    </source>
</evidence>
<dbReference type="GO" id="GO:0005506">
    <property type="term" value="F:iron ion binding"/>
    <property type="evidence" value="ECO:0007669"/>
    <property type="project" value="TreeGrafter"/>
</dbReference>